<protein>
    <recommendedName>
        <fullName evidence="3">Flagellar protein</fullName>
    </recommendedName>
</protein>
<dbReference type="Pfam" id="PF06748">
    <property type="entry name" value="DUF1217"/>
    <property type="match status" value="4"/>
</dbReference>
<dbReference type="InterPro" id="IPR010626">
    <property type="entry name" value="DUF1217"/>
</dbReference>
<dbReference type="Proteomes" id="UP000199093">
    <property type="component" value="Unassembled WGS sequence"/>
</dbReference>
<dbReference type="SUPFAM" id="SSF158837">
    <property type="entry name" value="AGR C 984p-like"/>
    <property type="match status" value="4"/>
</dbReference>
<keyword evidence="2" id="KW-1185">Reference proteome</keyword>
<dbReference type="Gene3D" id="1.10.3700.10">
    <property type="entry name" value="AGR C 984p-like"/>
    <property type="match status" value="2"/>
</dbReference>
<sequence>MVFAPSVLGTGLAGYSFLSRTRETQQALLAKSPVIARETTQFVEKLQEVQSSADLMADRSLLKVALGAFGLEDDLDNRAFISKILDSDLGDSRSLANRLADKRYLALARAFNFAGDGAELPQARSGEEVLDQLAKIRQADDLLSDTALLRATLTSFGLEADMRNTYFLKQVLESDVSNPDSFANRLPDPRYAQLAQAFDLAGKTATEGTIYGYAEKFSGLAAKVTDVDTLFAEDDLLRDTLDMFGLGNDIYRTQFLRDVLTSDLSDPDSVARSQSDPRYAALAGVFDFAARAAAADAGEAFTSTLEKFTSVVAARAAPIAKPADLFSDIPLMLASFDFFDFPQSADRVPFANRMLSSDLSDPTSLANVHPDPRVKVFAQAFTFPETDSRRSYPAGFAEQIVENYLDRQFEIQVGEADPTLRLALSLDRELSTVVANGRTNDSRWFSVMASTPLREVFETMFGFPDSFGALDIDQQLVKLKQRAERVFGTDQLADLVRSDKLEEMRRLYLTRSAVAASPLNSSASIVLSLLG</sequence>
<dbReference type="STRING" id="555512.SAMN04487993_1011145"/>
<proteinExistence type="predicted"/>
<dbReference type="InterPro" id="IPR023157">
    <property type="entry name" value="AGR-C-984p-like_sf"/>
</dbReference>
<dbReference type="RefSeq" id="WP_165616822.1">
    <property type="nucleotide sequence ID" value="NZ_FNEJ01000011.1"/>
</dbReference>
<dbReference type="AlphaFoldDB" id="A0A1G8P322"/>
<gene>
    <name evidence="1" type="ORF">SAMN04487993_1011145</name>
</gene>
<accession>A0A1G8P322</accession>
<dbReference type="EMBL" id="FNEJ01000011">
    <property type="protein sequence ID" value="SDI86911.1"/>
    <property type="molecule type" value="Genomic_DNA"/>
</dbReference>
<evidence type="ECO:0000313" key="2">
    <source>
        <dbReference type="Proteomes" id="UP000199093"/>
    </source>
</evidence>
<evidence type="ECO:0000313" key="1">
    <source>
        <dbReference type="EMBL" id="SDI86911.1"/>
    </source>
</evidence>
<name>A0A1G8P322_9RHOB</name>
<evidence type="ECO:0008006" key="3">
    <source>
        <dbReference type="Google" id="ProtNLM"/>
    </source>
</evidence>
<organism evidence="1 2">
    <name type="scientific">Salipiger marinus</name>
    <dbReference type="NCBI Taxonomy" id="555512"/>
    <lineage>
        <taxon>Bacteria</taxon>
        <taxon>Pseudomonadati</taxon>
        <taxon>Pseudomonadota</taxon>
        <taxon>Alphaproteobacteria</taxon>
        <taxon>Rhodobacterales</taxon>
        <taxon>Roseobacteraceae</taxon>
        <taxon>Salipiger</taxon>
    </lineage>
</organism>
<reference evidence="1 2" key="1">
    <citation type="submission" date="2016-10" db="EMBL/GenBank/DDBJ databases">
        <authorList>
            <person name="de Groot N.N."/>
        </authorList>
    </citation>
    <scope>NUCLEOTIDE SEQUENCE [LARGE SCALE GENOMIC DNA]</scope>
    <source>
        <strain evidence="1 2">DSM 26424</strain>
    </source>
</reference>